<sequence length="118" mass="12784">MNVSRSLKILMRSCAARKQTQTRTPTQITRTQAQSPAGFISSYVQTCVHLTHSQCNKRLNSSDENASGSDPRSTTLQNNRAPQEKEMTEMRATAAGRAAGVQRGAGGAERSGMRRSDG</sequence>
<feature type="compositionally biased region" description="Polar residues" evidence="1">
    <location>
        <begin position="58"/>
        <end position="81"/>
    </location>
</feature>
<dbReference type="Proteomes" id="UP001187343">
    <property type="component" value="Unassembled WGS sequence"/>
</dbReference>
<reference evidence="2" key="1">
    <citation type="submission" date="2023-08" db="EMBL/GenBank/DDBJ databases">
        <title>Chromosome-level Genome Assembly of mud carp (Cirrhinus molitorella).</title>
        <authorList>
            <person name="Liu H."/>
        </authorList>
    </citation>
    <scope>NUCLEOTIDE SEQUENCE</scope>
    <source>
        <strain evidence="2">Prfri</strain>
        <tissue evidence="2">Muscle</tissue>
    </source>
</reference>
<name>A0AA88P5H4_9TELE</name>
<evidence type="ECO:0000313" key="2">
    <source>
        <dbReference type="EMBL" id="KAK2870534.1"/>
    </source>
</evidence>
<gene>
    <name evidence="2" type="ORF">Q8A67_024926</name>
</gene>
<comment type="caution">
    <text evidence="2">The sequence shown here is derived from an EMBL/GenBank/DDBJ whole genome shotgun (WGS) entry which is preliminary data.</text>
</comment>
<dbReference type="AlphaFoldDB" id="A0AA88P5H4"/>
<accession>A0AA88P5H4</accession>
<protein>
    <submittedName>
        <fullName evidence="2">Uncharacterized protein</fullName>
    </submittedName>
</protein>
<feature type="compositionally biased region" description="Low complexity" evidence="1">
    <location>
        <begin position="91"/>
        <end position="102"/>
    </location>
</feature>
<feature type="region of interest" description="Disordered" evidence="1">
    <location>
        <begin position="58"/>
        <end position="118"/>
    </location>
</feature>
<proteinExistence type="predicted"/>
<evidence type="ECO:0000313" key="3">
    <source>
        <dbReference type="Proteomes" id="UP001187343"/>
    </source>
</evidence>
<evidence type="ECO:0000256" key="1">
    <source>
        <dbReference type="SAM" id="MobiDB-lite"/>
    </source>
</evidence>
<dbReference type="EMBL" id="JAUYZG010000024">
    <property type="protein sequence ID" value="KAK2870534.1"/>
    <property type="molecule type" value="Genomic_DNA"/>
</dbReference>
<keyword evidence="3" id="KW-1185">Reference proteome</keyword>
<organism evidence="2 3">
    <name type="scientific">Cirrhinus molitorella</name>
    <name type="common">mud carp</name>
    <dbReference type="NCBI Taxonomy" id="172907"/>
    <lineage>
        <taxon>Eukaryota</taxon>
        <taxon>Metazoa</taxon>
        <taxon>Chordata</taxon>
        <taxon>Craniata</taxon>
        <taxon>Vertebrata</taxon>
        <taxon>Euteleostomi</taxon>
        <taxon>Actinopterygii</taxon>
        <taxon>Neopterygii</taxon>
        <taxon>Teleostei</taxon>
        <taxon>Ostariophysi</taxon>
        <taxon>Cypriniformes</taxon>
        <taxon>Cyprinidae</taxon>
        <taxon>Labeoninae</taxon>
        <taxon>Labeonini</taxon>
        <taxon>Cirrhinus</taxon>
    </lineage>
</organism>